<dbReference type="EMBL" id="LUEZ02000042">
    <property type="protein sequence ID" value="RDB24684.1"/>
    <property type="molecule type" value="Genomic_DNA"/>
</dbReference>
<dbReference type="InParanoid" id="A0A369JZ16"/>
<comment type="caution">
    <text evidence="1">The sequence shown here is derived from an EMBL/GenBank/DDBJ whole genome shotgun (WGS) entry which is preliminary data.</text>
</comment>
<protein>
    <submittedName>
        <fullName evidence="1">Uncharacterized protein</fullName>
    </submittedName>
</protein>
<keyword evidence="2" id="KW-1185">Reference proteome</keyword>
<name>A0A369JZ16_HYPMA</name>
<evidence type="ECO:0000313" key="2">
    <source>
        <dbReference type="Proteomes" id="UP000076154"/>
    </source>
</evidence>
<proteinExistence type="predicted"/>
<dbReference type="AlphaFoldDB" id="A0A369JZ16"/>
<organism evidence="1 2">
    <name type="scientific">Hypsizygus marmoreus</name>
    <name type="common">White beech mushroom</name>
    <name type="synonym">Agaricus marmoreus</name>
    <dbReference type="NCBI Taxonomy" id="39966"/>
    <lineage>
        <taxon>Eukaryota</taxon>
        <taxon>Fungi</taxon>
        <taxon>Dikarya</taxon>
        <taxon>Basidiomycota</taxon>
        <taxon>Agaricomycotina</taxon>
        <taxon>Agaricomycetes</taxon>
        <taxon>Agaricomycetidae</taxon>
        <taxon>Agaricales</taxon>
        <taxon>Tricholomatineae</taxon>
        <taxon>Lyophyllaceae</taxon>
        <taxon>Hypsizygus</taxon>
    </lineage>
</organism>
<sequence>MKYWLTAEYQKEQLFTSEPWAMKCEELRLLKFLMVTICDRSLISLKPRPINKTRIGDNKKDE</sequence>
<dbReference type="Proteomes" id="UP000076154">
    <property type="component" value="Unassembled WGS sequence"/>
</dbReference>
<reference evidence="1" key="1">
    <citation type="submission" date="2018-04" db="EMBL/GenBank/DDBJ databases">
        <title>Whole genome sequencing of Hypsizygus marmoreus.</title>
        <authorList>
            <person name="Choi I.-G."/>
            <person name="Min B."/>
            <person name="Kim J.-G."/>
            <person name="Kim S."/>
            <person name="Oh Y.-L."/>
            <person name="Kong W.-S."/>
            <person name="Park H."/>
            <person name="Jeong J."/>
            <person name="Song E.-S."/>
        </authorList>
    </citation>
    <scope>NUCLEOTIDE SEQUENCE [LARGE SCALE GENOMIC DNA]</scope>
    <source>
        <strain evidence="1">51987-8</strain>
    </source>
</reference>
<gene>
    <name evidence="1" type="ORF">Hypma_008172</name>
</gene>
<evidence type="ECO:0000313" key="1">
    <source>
        <dbReference type="EMBL" id="RDB24684.1"/>
    </source>
</evidence>
<accession>A0A369JZ16</accession>